<gene>
    <name evidence="7" type="ORF">NCTC10207_02390</name>
</gene>
<dbReference type="InterPro" id="IPR050176">
    <property type="entry name" value="LTTR"/>
</dbReference>
<evidence type="ECO:0000256" key="3">
    <source>
        <dbReference type="ARBA" id="ARBA00023125"/>
    </source>
</evidence>
<dbReference type="EMBL" id="LR134479">
    <property type="protein sequence ID" value="VEI25051.1"/>
    <property type="molecule type" value="Genomic_DNA"/>
</dbReference>
<dbReference type="InterPro" id="IPR000847">
    <property type="entry name" value="LysR_HTH_N"/>
</dbReference>
<evidence type="ECO:0000256" key="4">
    <source>
        <dbReference type="ARBA" id="ARBA00023159"/>
    </source>
</evidence>
<sequence length="308" mass="34361">MLMKRFTTDHLTTFAAVIEHGTFDAAAEALRVSPSAISQRIKVMEQLAGKVLLRRTNPVTPTQAGQSVLRIARQSEFLQLELERELVGEGGFQTVSIALNADSLATWFLEAVRMLAHEDEIFCDLRREGEFHSSALLRSGEVMAAITSRPGKIPGCSVDYLGVARYWCVAAPEYMSRYLPGFPSTTTREELNRAPVVEYDRKDFVQEAARVLIEEDMKLPPSLEPEQSPTIYIPSSPDYARAVYEGVAWGLLPQAQCSEHFATNTLVKLSTKPVEFPLYWQHWNINSPVLETVSRRVAEAAKTGLLSS</sequence>
<evidence type="ECO:0000256" key="5">
    <source>
        <dbReference type="ARBA" id="ARBA00023163"/>
    </source>
</evidence>
<dbReference type="PANTHER" id="PTHR30579">
    <property type="entry name" value="TRANSCRIPTIONAL REGULATOR"/>
    <property type="match status" value="1"/>
</dbReference>
<evidence type="ECO:0000313" key="7">
    <source>
        <dbReference type="EMBL" id="VEI25051.1"/>
    </source>
</evidence>
<dbReference type="InterPro" id="IPR017685">
    <property type="entry name" value="ArgP"/>
</dbReference>
<keyword evidence="4" id="KW-0010">Activator</keyword>
<dbReference type="SUPFAM" id="SSF53850">
    <property type="entry name" value="Periplasmic binding protein-like II"/>
    <property type="match status" value="1"/>
</dbReference>
<dbReference type="Proteomes" id="UP000282386">
    <property type="component" value="Chromosome"/>
</dbReference>
<keyword evidence="5" id="KW-0804">Transcription</keyword>
<keyword evidence="2" id="KW-0805">Transcription regulation</keyword>
<comment type="similarity">
    <text evidence="1">Belongs to the LysR transcriptional regulatory family.</text>
</comment>
<protein>
    <submittedName>
        <fullName evidence="7">Uncharacterized HTH-type transcriptional regulator Rv1985c/MT2039</fullName>
    </submittedName>
</protein>
<keyword evidence="3" id="KW-0238">DNA-binding</keyword>
<evidence type="ECO:0000256" key="2">
    <source>
        <dbReference type="ARBA" id="ARBA00023015"/>
    </source>
</evidence>
<reference evidence="7 8" key="1">
    <citation type="submission" date="2018-12" db="EMBL/GenBank/DDBJ databases">
        <authorList>
            <consortium name="Pathogen Informatics"/>
        </authorList>
    </citation>
    <scope>NUCLEOTIDE SEQUENCE [LARGE SCALE GENOMIC DNA]</scope>
    <source>
        <strain evidence="7 8">NCTC10207</strain>
    </source>
</reference>
<dbReference type="SUPFAM" id="SSF46785">
    <property type="entry name" value="Winged helix' DNA-binding domain"/>
    <property type="match status" value="1"/>
</dbReference>
<dbReference type="InterPro" id="IPR036388">
    <property type="entry name" value="WH-like_DNA-bd_sf"/>
</dbReference>
<dbReference type="GO" id="GO:0003700">
    <property type="term" value="F:DNA-binding transcription factor activity"/>
    <property type="evidence" value="ECO:0007669"/>
    <property type="project" value="InterPro"/>
</dbReference>
<dbReference type="Gene3D" id="1.10.10.10">
    <property type="entry name" value="Winged helix-like DNA-binding domain superfamily/Winged helix DNA-binding domain"/>
    <property type="match status" value="1"/>
</dbReference>
<dbReference type="Pfam" id="PF00126">
    <property type="entry name" value="HTH_1"/>
    <property type="match status" value="1"/>
</dbReference>
<name>A0A7Z9A548_9MICC</name>
<evidence type="ECO:0000256" key="1">
    <source>
        <dbReference type="ARBA" id="ARBA00009437"/>
    </source>
</evidence>
<evidence type="ECO:0000259" key="6">
    <source>
        <dbReference type="PROSITE" id="PS50931"/>
    </source>
</evidence>
<dbReference type="NCBIfam" id="TIGR03298">
    <property type="entry name" value="argP"/>
    <property type="match status" value="1"/>
</dbReference>
<accession>A0A7Z9A548</accession>
<dbReference type="InterPro" id="IPR036390">
    <property type="entry name" value="WH_DNA-bd_sf"/>
</dbReference>
<dbReference type="PANTHER" id="PTHR30579:SF2">
    <property type="entry name" value="HTH-TYPE TRANSCRIPTIONAL REGULATOR ARGP"/>
    <property type="match status" value="1"/>
</dbReference>
<proteinExistence type="inferred from homology"/>
<dbReference type="AlphaFoldDB" id="A0A7Z9A548"/>
<feature type="domain" description="HTH lysR-type" evidence="6">
    <location>
        <begin position="6"/>
        <end position="62"/>
    </location>
</feature>
<dbReference type="PROSITE" id="PS50931">
    <property type="entry name" value="HTH_LYSR"/>
    <property type="match status" value="1"/>
</dbReference>
<dbReference type="NCBIfam" id="NF002964">
    <property type="entry name" value="PRK03635.1"/>
    <property type="match status" value="1"/>
</dbReference>
<dbReference type="Gene3D" id="3.40.190.290">
    <property type="match status" value="1"/>
</dbReference>
<organism evidence="7 8">
    <name type="scientific">Rothia aeria</name>
    <dbReference type="NCBI Taxonomy" id="172042"/>
    <lineage>
        <taxon>Bacteria</taxon>
        <taxon>Bacillati</taxon>
        <taxon>Actinomycetota</taxon>
        <taxon>Actinomycetes</taxon>
        <taxon>Micrococcales</taxon>
        <taxon>Micrococcaceae</taxon>
        <taxon>Rothia</taxon>
    </lineage>
</organism>
<evidence type="ECO:0000313" key="8">
    <source>
        <dbReference type="Proteomes" id="UP000282386"/>
    </source>
</evidence>
<dbReference type="GO" id="GO:0003677">
    <property type="term" value="F:DNA binding"/>
    <property type="evidence" value="ECO:0007669"/>
    <property type="project" value="UniProtKB-KW"/>
</dbReference>